<dbReference type="GeneTree" id="ENSGT00440000033807"/>
<comment type="subcellular location">
    <subcellularLocation>
        <location evidence="2">Endoplasmic reticulum membrane</location>
        <topology evidence="2">Multi-pass membrane protein</topology>
    </subcellularLocation>
</comment>
<dbReference type="InterPro" id="IPR006694">
    <property type="entry name" value="Fatty_acid_hydroxylase"/>
</dbReference>
<feature type="transmembrane region" description="Helical" evidence="16">
    <location>
        <begin position="201"/>
        <end position="226"/>
    </location>
</feature>
<keyword evidence="9 16" id="KW-0472">Membrane</keyword>
<dbReference type="EC" id="1.14.16.5" evidence="12"/>
<keyword evidence="3 16" id="KW-0812">Transmembrane</keyword>
<evidence type="ECO:0000256" key="10">
    <source>
        <dbReference type="ARBA" id="ARBA00037122"/>
    </source>
</evidence>
<dbReference type="FunCoup" id="A0A674E1I1">
    <property type="interactions" value="94"/>
</dbReference>
<evidence type="ECO:0000256" key="4">
    <source>
        <dbReference type="ARBA" id="ARBA00022824"/>
    </source>
</evidence>
<evidence type="ECO:0000256" key="1">
    <source>
        <dbReference type="ARBA" id="ARBA00001962"/>
    </source>
</evidence>
<dbReference type="GeneID" id="115177006"/>
<comment type="catalytic activity">
    <reaction evidence="15">
        <text>1-O-(1,2-saturated-alkyl)-sn-glycerol + (6R)-L-erythro-5,6,7,8-tetrahydrobiopterin + O2 = a 1-(1-hydroxyalkyl)-sn-glycerol + (6R)-L-erythro-6,7-dihydrobiopterin + H2O</text>
        <dbReference type="Rhea" id="RHEA:36255"/>
        <dbReference type="ChEBI" id="CHEBI:15377"/>
        <dbReference type="ChEBI" id="CHEBI:15379"/>
        <dbReference type="ChEBI" id="CHEBI:43120"/>
        <dbReference type="ChEBI" id="CHEBI:59560"/>
        <dbReference type="ChEBI" id="CHEBI:73418"/>
        <dbReference type="ChEBI" id="CHEBI:83957"/>
        <dbReference type="EC" id="1.14.16.5"/>
    </reaction>
</comment>
<proteinExistence type="inferred from homology"/>
<evidence type="ECO:0000256" key="16">
    <source>
        <dbReference type="SAM" id="Phobius"/>
    </source>
</evidence>
<evidence type="ECO:0000256" key="13">
    <source>
        <dbReference type="ARBA" id="ARBA00040992"/>
    </source>
</evidence>
<dbReference type="AlphaFoldDB" id="A0A674E1I1"/>
<feature type="transmembrane region" description="Helical" evidence="16">
    <location>
        <begin position="144"/>
        <end position="161"/>
    </location>
</feature>
<evidence type="ECO:0000313" key="20">
    <source>
        <dbReference type="Proteomes" id="UP000472277"/>
    </source>
</evidence>
<sequence length="476" mass="54895">MTVRVSPDSSNSPDNRYSITLRRGIGGLKAHTMAQFMDVVSLTKGIRSMFYMVTPNESSFENVEDVPPYVQQATPFFMGLMVVELVVSLLKDGTPLACVSDVVTSVSAGIISRMPTLFARGFEITTYIYVWDNLRLLELPWDSAWAWWLAFLAVDFSYYWVHRFAHEMNLLWAAHQVHHSSEYYNLSTALRQSLTQQFSSWVFYLPMALAVPPSVFAVHIQFNLLYQFWIHTEVIRDMGPLEWVLNTPSHHRVHHGRNEYCIDKNYGGALIIWDRLFGTFAPEGDKVVYGLVHKINTFEILHIQFHYYKYLWRRFNRYKNIFNKLGVLWKGPSWKPGKPRLGDHAEVPEVTGEELPYNPSWPLALKVYVCIHGLMLLGVYQDLFESRLILSQVTVLMMTGYILLSLTSIGFIIDQRPTASMLELLRCVLMMMLLRYGYMMAPAPLVVPIEAFVSISLLYWGLQTFSQLIAVKKKTT</sequence>
<dbReference type="GO" id="GO:0005506">
    <property type="term" value="F:iron ion binding"/>
    <property type="evidence" value="ECO:0007669"/>
    <property type="project" value="InterPro"/>
</dbReference>
<evidence type="ECO:0000256" key="11">
    <source>
        <dbReference type="ARBA" id="ARBA00038190"/>
    </source>
</evidence>
<feature type="domain" description="Fatty acid hydroxylase" evidence="17">
    <location>
        <begin position="148"/>
        <end position="279"/>
    </location>
</feature>
<evidence type="ECO:0000256" key="6">
    <source>
        <dbReference type="ARBA" id="ARBA00023002"/>
    </source>
</evidence>
<name>A0A674E1I1_SALTR</name>
<keyword evidence="5 16" id="KW-1133">Transmembrane helix</keyword>
<keyword evidence="8" id="KW-0443">Lipid metabolism</keyword>
<protein>
    <recommendedName>
        <fullName evidence="13">Alkylglycerol monooxygenase</fullName>
        <ecNumber evidence="12">1.14.16.5</ecNumber>
    </recommendedName>
    <alternativeName>
        <fullName evidence="14">Transmembrane protein 195</fullName>
    </alternativeName>
</protein>
<dbReference type="Proteomes" id="UP000472277">
    <property type="component" value="Chromosome 37"/>
</dbReference>
<dbReference type="PANTHER" id="PTHR21624:SF1">
    <property type="entry name" value="ALKYLGLYCEROL MONOOXYGENASE"/>
    <property type="match status" value="1"/>
</dbReference>
<dbReference type="GO" id="GO:0050479">
    <property type="term" value="F:glyceryl-ether monooxygenase activity"/>
    <property type="evidence" value="ECO:0007669"/>
    <property type="project" value="UniProtKB-EC"/>
</dbReference>
<keyword evidence="6" id="KW-0560">Oxidoreductase</keyword>
<keyword evidence="4" id="KW-0256">Endoplasmic reticulum</keyword>
<evidence type="ECO:0000256" key="3">
    <source>
        <dbReference type="ARBA" id="ARBA00022692"/>
    </source>
</evidence>
<comment type="similarity">
    <text evidence="11">Belongs to the sterol desaturase family. TMEM195 subfamily.</text>
</comment>
<evidence type="ECO:0000256" key="2">
    <source>
        <dbReference type="ARBA" id="ARBA00004477"/>
    </source>
</evidence>
<reference evidence="19" key="1">
    <citation type="submission" date="2025-08" db="UniProtKB">
        <authorList>
            <consortium name="Ensembl"/>
        </authorList>
    </citation>
    <scope>IDENTIFICATION</scope>
</reference>
<dbReference type="GO" id="GO:0005789">
    <property type="term" value="C:endoplasmic reticulum membrane"/>
    <property type="evidence" value="ECO:0007669"/>
    <property type="project" value="UniProtKB-SubCell"/>
</dbReference>
<accession>A0A674E1I1</accession>
<evidence type="ECO:0000256" key="14">
    <source>
        <dbReference type="ARBA" id="ARBA00041444"/>
    </source>
</evidence>
<feature type="domain" description="Alkylglycerol monooxygenase C-terminal" evidence="18">
    <location>
        <begin position="365"/>
        <end position="445"/>
    </location>
</feature>
<evidence type="ECO:0000256" key="5">
    <source>
        <dbReference type="ARBA" id="ARBA00022989"/>
    </source>
</evidence>
<dbReference type="Ensembl" id="ENSSTUT00000109569.1">
    <property type="protein sequence ID" value="ENSSTUP00000102157.1"/>
    <property type="gene ID" value="ENSSTUG00000045444.1"/>
</dbReference>
<dbReference type="KEGG" id="stru:115177006"/>
<organism evidence="19 20">
    <name type="scientific">Salmo trutta</name>
    <name type="common">Brown trout</name>
    <dbReference type="NCBI Taxonomy" id="8032"/>
    <lineage>
        <taxon>Eukaryota</taxon>
        <taxon>Metazoa</taxon>
        <taxon>Chordata</taxon>
        <taxon>Craniata</taxon>
        <taxon>Vertebrata</taxon>
        <taxon>Euteleostomi</taxon>
        <taxon>Actinopterygii</taxon>
        <taxon>Neopterygii</taxon>
        <taxon>Teleostei</taxon>
        <taxon>Protacanthopterygii</taxon>
        <taxon>Salmoniformes</taxon>
        <taxon>Salmonidae</taxon>
        <taxon>Salmoninae</taxon>
        <taxon>Salmo</taxon>
    </lineage>
</organism>
<gene>
    <name evidence="19" type="primary">AGMO</name>
    <name evidence="19" type="synonym">agmo</name>
</gene>
<dbReference type="RefSeq" id="XP_029593309.1">
    <property type="nucleotide sequence ID" value="XM_029737449.1"/>
</dbReference>
<comment type="function">
    <text evidence="10">Glyceryl-ether monooxygenase that cleaves the O-alkyl bond of ether lipids. Ether lipids are essential components of brain membranes.</text>
</comment>
<evidence type="ECO:0000313" key="19">
    <source>
        <dbReference type="Ensembl" id="ENSSTUP00000102157.1"/>
    </source>
</evidence>
<dbReference type="InParanoid" id="A0A674E1I1"/>
<evidence type="ECO:0000256" key="8">
    <source>
        <dbReference type="ARBA" id="ARBA00023098"/>
    </source>
</evidence>
<dbReference type="GO" id="GO:0006643">
    <property type="term" value="P:membrane lipid metabolic process"/>
    <property type="evidence" value="ECO:0007669"/>
    <property type="project" value="TreeGrafter"/>
</dbReference>
<evidence type="ECO:0000259" key="17">
    <source>
        <dbReference type="Pfam" id="PF04116"/>
    </source>
</evidence>
<evidence type="ECO:0000256" key="12">
    <source>
        <dbReference type="ARBA" id="ARBA00039026"/>
    </source>
</evidence>
<dbReference type="Pfam" id="PF24858">
    <property type="entry name" value="AGMP_C"/>
    <property type="match status" value="1"/>
</dbReference>
<feature type="transmembrane region" description="Helical" evidence="16">
    <location>
        <begin position="451"/>
        <end position="471"/>
    </location>
</feature>
<comment type="cofactor">
    <cofactor evidence="1">
        <name>Fe cation</name>
        <dbReference type="ChEBI" id="CHEBI:24875"/>
    </cofactor>
</comment>
<feature type="transmembrane region" description="Helical" evidence="16">
    <location>
        <begin position="389"/>
        <end position="412"/>
    </location>
</feature>
<dbReference type="InterPro" id="IPR056853">
    <property type="entry name" value="AGMP_C"/>
</dbReference>
<dbReference type="PANTHER" id="PTHR21624">
    <property type="entry name" value="STEROL DESATURASE-RELATED PROTEIN"/>
    <property type="match status" value="1"/>
</dbReference>
<keyword evidence="7" id="KW-0408">Iron</keyword>
<reference evidence="19" key="2">
    <citation type="submission" date="2025-09" db="UniProtKB">
        <authorList>
            <consortium name="Ensembl"/>
        </authorList>
    </citation>
    <scope>IDENTIFICATION</scope>
</reference>
<dbReference type="OrthoDB" id="6354873at2759"/>
<evidence type="ECO:0000256" key="9">
    <source>
        <dbReference type="ARBA" id="ARBA00023136"/>
    </source>
</evidence>
<evidence type="ECO:0000259" key="18">
    <source>
        <dbReference type="Pfam" id="PF24858"/>
    </source>
</evidence>
<evidence type="ECO:0000256" key="7">
    <source>
        <dbReference type="ARBA" id="ARBA00023004"/>
    </source>
</evidence>
<evidence type="ECO:0000256" key="15">
    <source>
        <dbReference type="ARBA" id="ARBA00047556"/>
    </source>
</evidence>
<dbReference type="InterPro" id="IPR051689">
    <property type="entry name" value="Sterol_desaturase/TMEM195"/>
</dbReference>
<dbReference type="GO" id="GO:0008610">
    <property type="term" value="P:lipid biosynthetic process"/>
    <property type="evidence" value="ECO:0007669"/>
    <property type="project" value="InterPro"/>
</dbReference>
<keyword evidence="20" id="KW-1185">Reference proteome</keyword>
<dbReference type="Pfam" id="PF04116">
    <property type="entry name" value="FA_hydroxylase"/>
    <property type="match status" value="1"/>
</dbReference>
<feature type="transmembrane region" description="Helical" evidence="16">
    <location>
        <begin position="363"/>
        <end position="383"/>
    </location>
</feature>